<name>A0AA37WMY0_9GAMM</name>
<dbReference type="FunFam" id="3.20.20.140:FF:000007">
    <property type="entry name" value="Imidazolonepropionase"/>
    <property type="match status" value="1"/>
</dbReference>
<feature type="binding site" evidence="7">
    <location>
        <position position="73"/>
    </location>
    <ligand>
        <name>Fe(3+)</name>
        <dbReference type="ChEBI" id="CHEBI:29034"/>
    </ligand>
</feature>
<gene>
    <name evidence="7 9" type="primary">hutI</name>
    <name evidence="9" type="ORF">GCM10007877_32930</name>
</gene>
<dbReference type="GO" id="GO:0005737">
    <property type="term" value="C:cytoplasm"/>
    <property type="evidence" value="ECO:0007669"/>
    <property type="project" value="UniProtKB-SubCell"/>
</dbReference>
<feature type="binding site" evidence="7">
    <location>
        <position position="240"/>
    </location>
    <ligand>
        <name>Fe(3+)</name>
        <dbReference type="ChEBI" id="CHEBI:29034"/>
    </ligand>
</feature>
<comment type="subcellular location">
    <subcellularLocation>
        <location evidence="7">Cytoplasm</location>
    </subcellularLocation>
</comment>
<feature type="binding site" evidence="7">
    <location>
        <position position="143"/>
    </location>
    <ligand>
        <name>4-imidazolone-5-propanoate</name>
        <dbReference type="ChEBI" id="CHEBI:77893"/>
    </ligand>
</feature>
<dbReference type="GO" id="GO:0050480">
    <property type="term" value="F:imidazolonepropionase activity"/>
    <property type="evidence" value="ECO:0007669"/>
    <property type="project" value="UniProtKB-UniRule"/>
</dbReference>
<dbReference type="PANTHER" id="PTHR42752:SF1">
    <property type="entry name" value="IMIDAZOLONEPROPIONASE-RELATED"/>
    <property type="match status" value="1"/>
</dbReference>
<feature type="binding site" evidence="7">
    <location>
        <position position="315"/>
    </location>
    <ligand>
        <name>Zn(2+)</name>
        <dbReference type="ChEBI" id="CHEBI:29105"/>
    </ligand>
</feature>
<dbReference type="RefSeq" id="WP_232593954.1">
    <property type="nucleotide sequence ID" value="NZ_BSPD01000080.1"/>
</dbReference>
<sequence length="404" mass="43912">MPQPCDLFIHSVQLASMQDNGVPYGIIENAAIAVCDGKIAYAGPMDECNYSSENKVDGQGKWCIPGLIDCHTHLVYGGNRAQEFEQRLQGVSYADIAKQGGGIQSTVNATRATCEQDLFDSAKCRVLRLLEEGVTTVEIKSGYGLNVETEKKMLRVARAIGEQLPITISTTFLGAHAVPKEASSAECYIDLVCKEMMPALHKEGLIDAVDVFCEHIGFSPEQCRKVFQAAQGLNLPIKAHVEQLSDLKGACLAAEFKANSVEHIEYLAEDDVPKLKTADTVAVLLPGAFYSLNETQKPPIHALRQHRVPMAVATDCNPGSSPVASLLTSMNMACVLFSLTPEEALKGTTVHAAKALGLTHKGQIKAGMDADFSLWIFQHPCELAYGINMHRPERIWVGGNRVQF</sequence>
<dbReference type="PANTHER" id="PTHR42752">
    <property type="entry name" value="IMIDAZOLONEPROPIONASE"/>
    <property type="match status" value="1"/>
</dbReference>
<feature type="binding site" evidence="7">
    <location>
        <position position="317"/>
    </location>
    <ligand>
        <name>N-formimidoyl-L-glutamate</name>
        <dbReference type="ChEBI" id="CHEBI:58928"/>
    </ligand>
</feature>
<feature type="binding site" evidence="7">
    <location>
        <position position="73"/>
    </location>
    <ligand>
        <name>Zn(2+)</name>
        <dbReference type="ChEBI" id="CHEBI:29105"/>
    </ligand>
</feature>
<dbReference type="Proteomes" id="UP001156870">
    <property type="component" value="Unassembled WGS sequence"/>
</dbReference>
<feature type="binding site" evidence="7">
    <location>
        <position position="71"/>
    </location>
    <ligand>
        <name>Zn(2+)</name>
        <dbReference type="ChEBI" id="CHEBI:29105"/>
    </ligand>
</feature>
<dbReference type="InterPro" id="IPR005920">
    <property type="entry name" value="HutI"/>
</dbReference>
<comment type="caution">
    <text evidence="9">The sequence shown here is derived from an EMBL/GenBank/DDBJ whole genome shotgun (WGS) entry which is preliminary data.</text>
</comment>
<dbReference type="SUPFAM" id="SSF51338">
    <property type="entry name" value="Composite domain of metallo-dependent hydrolases"/>
    <property type="match status" value="1"/>
</dbReference>
<dbReference type="GO" id="GO:0005506">
    <property type="term" value="F:iron ion binding"/>
    <property type="evidence" value="ECO:0007669"/>
    <property type="project" value="UniProtKB-UniRule"/>
</dbReference>
<reference evidence="9 10" key="1">
    <citation type="journal article" date="2014" name="Int. J. Syst. Evol. Microbiol.">
        <title>Complete genome sequence of Corynebacterium casei LMG S-19264T (=DSM 44701T), isolated from a smear-ripened cheese.</title>
        <authorList>
            <consortium name="US DOE Joint Genome Institute (JGI-PGF)"/>
            <person name="Walter F."/>
            <person name="Albersmeier A."/>
            <person name="Kalinowski J."/>
            <person name="Ruckert C."/>
        </authorList>
    </citation>
    <scope>NUCLEOTIDE SEQUENCE [LARGE SCALE GENOMIC DNA]</scope>
    <source>
        <strain evidence="9 10">NBRC 110095</strain>
    </source>
</reference>
<organism evidence="9 10">
    <name type="scientific">Marinibactrum halimedae</name>
    <dbReference type="NCBI Taxonomy" id="1444977"/>
    <lineage>
        <taxon>Bacteria</taxon>
        <taxon>Pseudomonadati</taxon>
        <taxon>Pseudomonadota</taxon>
        <taxon>Gammaproteobacteria</taxon>
        <taxon>Cellvibrionales</taxon>
        <taxon>Cellvibrionaceae</taxon>
        <taxon>Marinibactrum</taxon>
    </lineage>
</organism>
<comment type="similarity">
    <text evidence="7">Belongs to the metallo-dependent hydrolases superfamily. HutI family.</text>
</comment>
<dbReference type="Pfam" id="PF01979">
    <property type="entry name" value="Amidohydro_1"/>
    <property type="match status" value="1"/>
</dbReference>
<keyword evidence="3 7" id="KW-0378">Hydrolase</keyword>
<evidence type="ECO:0000256" key="3">
    <source>
        <dbReference type="ARBA" id="ARBA00022801"/>
    </source>
</evidence>
<feature type="binding site" evidence="7">
    <location>
        <position position="320"/>
    </location>
    <ligand>
        <name>4-imidazolone-5-propanoate</name>
        <dbReference type="ChEBI" id="CHEBI:77893"/>
    </ligand>
</feature>
<feature type="binding site" evidence="7">
    <location>
        <position position="71"/>
    </location>
    <ligand>
        <name>Fe(3+)</name>
        <dbReference type="ChEBI" id="CHEBI:29034"/>
    </ligand>
</feature>
<dbReference type="AlphaFoldDB" id="A0AA37WMY0"/>
<comment type="function">
    <text evidence="7">Catalyzes the hydrolytic cleavage of the carbon-nitrogen bond in imidazolone-5-propanoate to yield N-formimidoyl-L-glutamate. It is the third step in the universal histidine degradation pathway.</text>
</comment>
<comment type="pathway">
    <text evidence="7">Amino-acid degradation; L-histidine degradation into L-glutamate; N-formimidoyl-L-glutamate from L-histidine: step 3/3.</text>
</comment>
<evidence type="ECO:0000256" key="4">
    <source>
        <dbReference type="ARBA" id="ARBA00022808"/>
    </source>
</evidence>
<feature type="binding site" evidence="7">
    <location>
        <position position="240"/>
    </location>
    <ligand>
        <name>Zn(2+)</name>
        <dbReference type="ChEBI" id="CHEBI:29105"/>
    </ligand>
</feature>
<evidence type="ECO:0000259" key="8">
    <source>
        <dbReference type="Pfam" id="PF01979"/>
    </source>
</evidence>
<feature type="domain" description="Amidohydrolase-related" evidence="8">
    <location>
        <begin position="64"/>
        <end position="376"/>
    </location>
</feature>
<keyword evidence="5 7" id="KW-0862">Zinc</keyword>
<dbReference type="Gene3D" id="2.30.40.10">
    <property type="entry name" value="Urease, subunit C, domain 1"/>
    <property type="match status" value="1"/>
</dbReference>
<feature type="binding site" evidence="7">
    <location>
        <position position="315"/>
    </location>
    <ligand>
        <name>Fe(3+)</name>
        <dbReference type="ChEBI" id="CHEBI:29034"/>
    </ligand>
</feature>
<evidence type="ECO:0000313" key="9">
    <source>
        <dbReference type="EMBL" id="GLS27574.1"/>
    </source>
</evidence>
<feature type="binding site" evidence="7">
    <location>
        <position position="143"/>
    </location>
    <ligand>
        <name>N-formimidoyl-L-glutamate</name>
        <dbReference type="ChEBI" id="CHEBI:58928"/>
    </ligand>
</feature>
<accession>A0AA37WMY0</accession>
<protein>
    <recommendedName>
        <fullName evidence="1 7">Imidazolonepropionase</fullName>
        <ecNumber evidence="1 7">3.5.2.7</ecNumber>
    </recommendedName>
    <alternativeName>
        <fullName evidence="7">Imidazolone-5-propionate hydrolase</fullName>
    </alternativeName>
</protein>
<feature type="binding site" evidence="7">
    <location>
        <position position="176"/>
    </location>
    <ligand>
        <name>4-imidazolone-5-propanoate</name>
        <dbReference type="ChEBI" id="CHEBI:77893"/>
    </ligand>
</feature>
<keyword evidence="10" id="KW-1185">Reference proteome</keyword>
<keyword evidence="7" id="KW-0963">Cytoplasm</keyword>
<proteinExistence type="inferred from homology"/>
<comment type="cofactor">
    <cofactor evidence="7">
        <name>Zn(2+)</name>
        <dbReference type="ChEBI" id="CHEBI:29105"/>
    </cofactor>
    <cofactor evidence="7">
        <name>Fe(3+)</name>
        <dbReference type="ChEBI" id="CHEBI:29034"/>
    </cofactor>
    <text evidence="7">Binds 1 zinc or iron ion per subunit.</text>
</comment>
<feature type="binding site" evidence="7">
    <location>
        <position position="319"/>
    </location>
    <ligand>
        <name>N-formimidoyl-L-glutamate</name>
        <dbReference type="ChEBI" id="CHEBI:58928"/>
    </ligand>
</feature>
<keyword evidence="4 7" id="KW-0369">Histidine metabolism</keyword>
<feature type="binding site" evidence="7">
    <location>
        <position position="80"/>
    </location>
    <ligand>
        <name>4-imidazolone-5-propanoate</name>
        <dbReference type="ChEBI" id="CHEBI:77893"/>
    </ligand>
</feature>
<evidence type="ECO:0000256" key="6">
    <source>
        <dbReference type="ARBA" id="ARBA00023004"/>
    </source>
</evidence>
<dbReference type="CDD" id="cd01296">
    <property type="entry name" value="Imidazolone-5PH"/>
    <property type="match status" value="1"/>
</dbReference>
<dbReference type="InterPro" id="IPR006680">
    <property type="entry name" value="Amidohydro-rel"/>
</dbReference>
<dbReference type="EMBL" id="BSPD01000080">
    <property type="protein sequence ID" value="GLS27574.1"/>
    <property type="molecule type" value="Genomic_DNA"/>
</dbReference>
<evidence type="ECO:0000256" key="2">
    <source>
        <dbReference type="ARBA" id="ARBA00022723"/>
    </source>
</evidence>
<keyword evidence="6 7" id="KW-0408">Iron</keyword>
<dbReference type="GO" id="GO:0019556">
    <property type="term" value="P:L-histidine catabolic process to glutamate and formamide"/>
    <property type="evidence" value="ECO:0007669"/>
    <property type="project" value="UniProtKB-UniRule"/>
</dbReference>
<comment type="catalytic activity">
    <reaction evidence="7">
        <text>4-imidazolone-5-propanoate + H2O = N-formimidoyl-L-glutamate</text>
        <dbReference type="Rhea" id="RHEA:23660"/>
        <dbReference type="ChEBI" id="CHEBI:15377"/>
        <dbReference type="ChEBI" id="CHEBI:58928"/>
        <dbReference type="ChEBI" id="CHEBI:77893"/>
        <dbReference type="EC" id="3.5.2.7"/>
    </reaction>
</comment>
<evidence type="ECO:0000256" key="1">
    <source>
        <dbReference type="ARBA" id="ARBA00012864"/>
    </source>
</evidence>
<dbReference type="EC" id="3.5.2.7" evidence="1 7"/>
<dbReference type="Gene3D" id="3.20.20.140">
    <property type="entry name" value="Metal-dependent hydrolases"/>
    <property type="match status" value="1"/>
</dbReference>
<dbReference type="HAMAP" id="MF_00372">
    <property type="entry name" value="HutI"/>
    <property type="match status" value="1"/>
</dbReference>
<evidence type="ECO:0000256" key="5">
    <source>
        <dbReference type="ARBA" id="ARBA00022833"/>
    </source>
</evidence>
<dbReference type="SUPFAM" id="SSF51556">
    <property type="entry name" value="Metallo-dependent hydrolases"/>
    <property type="match status" value="1"/>
</dbReference>
<feature type="binding site" evidence="7">
    <location>
        <position position="243"/>
    </location>
    <ligand>
        <name>4-imidazolone-5-propanoate</name>
        <dbReference type="ChEBI" id="CHEBI:77893"/>
    </ligand>
</feature>
<dbReference type="InterPro" id="IPR011059">
    <property type="entry name" value="Metal-dep_hydrolase_composite"/>
</dbReference>
<evidence type="ECO:0000313" key="10">
    <source>
        <dbReference type="Proteomes" id="UP001156870"/>
    </source>
</evidence>
<dbReference type="InterPro" id="IPR032466">
    <property type="entry name" value="Metal_Hydrolase"/>
</dbReference>
<dbReference type="NCBIfam" id="TIGR01224">
    <property type="entry name" value="hutI"/>
    <property type="match status" value="1"/>
</dbReference>
<dbReference type="GO" id="GO:0008270">
    <property type="term" value="F:zinc ion binding"/>
    <property type="evidence" value="ECO:0007669"/>
    <property type="project" value="UniProtKB-UniRule"/>
</dbReference>
<keyword evidence="2 7" id="KW-0479">Metal-binding</keyword>
<evidence type="ECO:0000256" key="7">
    <source>
        <dbReference type="HAMAP-Rule" id="MF_00372"/>
    </source>
</evidence>